<dbReference type="AlphaFoldDB" id="A0A9P9E782"/>
<name>A0A9P9E782_9PLEO</name>
<accession>A0A9P9E782</accession>
<dbReference type="Proteomes" id="UP000700596">
    <property type="component" value="Unassembled WGS sequence"/>
</dbReference>
<dbReference type="EMBL" id="JAGMWT010000003">
    <property type="protein sequence ID" value="KAH7132203.1"/>
    <property type="molecule type" value="Genomic_DNA"/>
</dbReference>
<sequence length="303" mass="34458">MGLRQLAGKIRTFQLSNLKFDAFSMPVRTTSGKSTSSTSPTTSASTPNSSPPSSVDTNIKDCLDTVRPPSPSVTTVFQLSALEFGHDDLFFTLSELSAPARLENTQTPSTRPERSLNKNKEHRIYEIQEYDHNNPPNVYCVAGFYIPKAPEFEETFEFNLEWIRLNKQSTFRRLDPGIDESRAIDCACIMIDMRYRKYSKGLKNDGVHIIKTHVYLGRSEISLFNVACFDLGGLGFYYKGTVSFKQKRELVNLQHFYDDCPRWNLGVGVHQGPLVPEVIPMEEHEDLLDFIDVDAQKNSRWRG</sequence>
<keyword evidence="3" id="KW-1185">Reference proteome</keyword>
<feature type="region of interest" description="Disordered" evidence="1">
    <location>
        <begin position="28"/>
        <end position="58"/>
    </location>
</feature>
<gene>
    <name evidence="2" type="ORF">B0J11DRAFT_577137</name>
</gene>
<protein>
    <submittedName>
        <fullName evidence="2">Uncharacterized protein</fullName>
    </submittedName>
</protein>
<reference evidence="2" key="1">
    <citation type="journal article" date="2021" name="Nat. Commun.">
        <title>Genetic determinants of endophytism in the Arabidopsis root mycobiome.</title>
        <authorList>
            <person name="Mesny F."/>
            <person name="Miyauchi S."/>
            <person name="Thiergart T."/>
            <person name="Pickel B."/>
            <person name="Atanasova L."/>
            <person name="Karlsson M."/>
            <person name="Huettel B."/>
            <person name="Barry K.W."/>
            <person name="Haridas S."/>
            <person name="Chen C."/>
            <person name="Bauer D."/>
            <person name="Andreopoulos W."/>
            <person name="Pangilinan J."/>
            <person name="LaButti K."/>
            <person name="Riley R."/>
            <person name="Lipzen A."/>
            <person name="Clum A."/>
            <person name="Drula E."/>
            <person name="Henrissat B."/>
            <person name="Kohler A."/>
            <person name="Grigoriev I.V."/>
            <person name="Martin F.M."/>
            <person name="Hacquard S."/>
        </authorList>
    </citation>
    <scope>NUCLEOTIDE SEQUENCE</scope>
    <source>
        <strain evidence="2">MPI-CAGE-CH-0243</strain>
    </source>
</reference>
<organism evidence="2 3">
    <name type="scientific">Dendryphion nanum</name>
    <dbReference type="NCBI Taxonomy" id="256645"/>
    <lineage>
        <taxon>Eukaryota</taxon>
        <taxon>Fungi</taxon>
        <taxon>Dikarya</taxon>
        <taxon>Ascomycota</taxon>
        <taxon>Pezizomycotina</taxon>
        <taxon>Dothideomycetes</taxon>
        <taxon>Pleosporomycetidae</taxon>
        <taxon>Pleosporales</taxon>
        <taxon>Torulaceae</taxon>
        <taxon>Dendryphion</taxon>
    </lineage>
</organism>
<comment type="caution">
    <text evidence="2">The sequence shown here is derived from an EMBL/GenBank/DDBJ whole genome shotgun (WGS) entry which is preliminary data.</text>
</comment>
<feature type="compositionally biased region" description="Low complexity" evidence="1">
    <location>
        <begin position="29"/>
        <end position="54"/>
    </location>
</feature>
<proteinExistence type="predicted"/>
<evidence type="ECO:0000313" key="3">
    <source>
        <dbReference type="Proteomes" id="UP000700596"/>
    </source>
</evidence>
<evidence type="ECO:0000256" key="1">
    <source>
        <dbReference type="SAM" id="MobiDB-lite"/>
    </source>
</evidence>
<evidence type="ECO:0000313" key="2">
    <source>
        <dbReference type="EMBL" id="KAH7132203.1"/>
    </source>
</evidence>